<keyword evidence="3" id="KW-1185">Reference proteome</keyword>
<proteinExistence type="predicted"/>
<dbReference type="InterPro" id="IPR046879">
    <property type="entry name" value="KANL3/Tex30_Abhydrolase"/>
</dbReference>
<dbReference type="PANTHER" id="PTHR13136">
    <property type="entry name" value="TESTIS DEVELOPMENT PROTEIN PRTD"/>
    <property type="match status" value="1"/>
</dbReference>
<feature type="domain" description="KANL3/Tex30 alpha/beta hydrolase-like" evidence="1">
    <location>
        <begin position="6"/>
        <end position="193"/>
    </location>
</feature>
<dbReference type="Proteomes" id="UP000247689">
    <property type="component" value="Unassembled WGS sequence"/>
</dbReference>
<evidence type="ECO:0000259" key="1">
    <source>
        <dbReference type="Pfam" id="PF20408"/>
    </source>
</evidence>
<dbReference type="SUPFAM" id="SSF53474">
    <property type="entry name" value="alpha/beta-Hydrolases"/>
    <property type="match status" value="1"/>
</dbReference>
<dbReference type="GO" id="GO:0016787">
    <property type="term" value="F:hydrolase activity"/>
    <property type="evidence" value="ECO:0007669"/>
    <property type="project" value="UniProtKB-KW"/>
</dbReference>
<name>A0A318D3H6_9GAMM</name>
<sequence>MSQTSITLILAHGAGADSQSEFMQFMLREITSDKINVITFDFPYMQRRQQTGKKSPPDRMPKLIESFSEQVRQVTSDVIIIGGKSMGGRVATMIADELKVDGVIAMGYPFHPPGKPENPRTEHLADLQTPTLILQGTRDSFGKPDEVASYQLSPQISVEWLEDGNHSFETLKRSKLTTEDTWHLAAQKVQLFITKIANS</sequence>
<accession>A0A318D3H6</accession>
<keyword evidence="2" id="KW-0378">Hydrolase</keyword>
<dbReference type="PANTHER" id="PTHR13136:SF11">
    <property type="entry name" value="TESTIS-EXPRESSED PROTEIN 30"/>
    <property type="match status" value="1"/>
</dbReference>
<gene>
    <name evidence="2" type="ORF">DL796_01585</name>
</gene>
<dbReference type="RefSeq" id="WP_110199319.1">
    <property type="nucleotide sequence ID" value="NZ_QICH01000001.1"/>
</dbReference>
<organism evidence="2 3">
    <name type="scientific">Kangiella spongicola</name>
    <dbReference type="NCBI Taxonomy" id="796379"/>
    <lineage>
        <taxon>Bacteria</taxon>
        <taxon>Pseudomonadati</taxon>
        <taxon>Pseudomonadota</taxon>
        <taxon>Gammaproteobacteria</taxon>
        <taxon>Kangiellales</taxon>
        <taxon>Kangiellaceae</taxon>
        <taxon>Kangiella</taxon>
    </lineage>
</organism>
<dbReference type="InterPro" id="IPR026555">
    <property type="entry name" value="NSL3/Tex30"/>
</dbReference>
<dbReference type="Pfam" id="PF20408">
    <property type="entry name" value="Abhydrolase_11"/>
    <property type="match status" value="1"/>
</dbReference>
<evidence type="ECO:0000313" key="2">
    <source>
        <dbReference type="EMBL" id="PXF63862.1"/>
    </source>
</evidence>
<dbReference type="AlphaFoldDB" id="A0A318D3H6"/>
<reference evidence="2 3" key="1">
    <citation type="submission" date="2018-05" db="EMBL/GenBank/DDBJ databases">
        <title>Kangiella spongicola genome sequence.</title>
        <authorList>
            <person name="Maclea K.S."/>
            <person name="Goen A.E."/>
            <person name="Kelley C."/>
            <person name="Underriner A."/>
            <person name="Silverwood T."/>
            <person name="Trachtenberg A.M."/>
        </authorList>
    </citation>
    <scope>NUCLEOTIDE SEQUENCE [LARGE SCALE GENOMIC DNA]</scope>
    <source>
        <strain evidence="2 3">ATCC BAA-2076</strain>
    </source>
</reference>
<protein>
    <submittedName>
        <fullName evidence="2">Alpha/beta hydrolase</fullName>
    </submittedName>
</protein>
<dbReference type="OrthoDB" id="652634at2"/>
<dbReference type="Gene3D" id="3.40.50.1820">
    <property type="entry name" value="alpha/beta hydrolase"/>
    <property type="match status" value="1"/>
</dbReference>
<dbReference type="EMBL" id="QICH01000001">
    <property type="protein sequence ID" value="PXF63862.1"/>
    <property type="molecule type" value="Genomic_DNA"/>
</dbReference>
<comment type="caution">
    <text evidence="2">The sequence shown here is derived from an EMBL/GenBank/DDBJ whole genome shotgun (WGS) entry which is preliminary data.</text>
</comment>
<evidence type="ECO:0000313" key="3">
    <source>
        <dbReference type="Proteomes" id="UP000247689"/>
    </source>
</evidence>
<dbReference type="InterPro" id="IPR029058">
    <property type="entry name" value="AB_hydrolase_fold"/>
</dbReference>